<dbReference type="Proteomes" id="UP001583186">
    <property type="component" value="Unassembled WGS sequence"/>
</dbReference>
<evidence type="ECO:0000256" key="2">
    <source>
        <dbReference type="ARBA" id="ARBA00005982"/>
    </source>
</evidence>
<accession>A0ABR3ZLF5</accession>
<dbReference type="Gene3D" id="1.20.1250.20">
    <property type="entry name" value="MFS general substrate transporter like domains"/>
    <property type="match status" value="1"/>
</dbReference>
<evidence type="ECO:0000313" key="9">
    <source>
        <dbReference type="Proteomes" id="UP001583186"/>
    </source>
</evidence>
<keyword evidence="4 7" id="KW-1133">Transmembrane helix</keyword>
<proteinExistence type="inferred from homology"/>
<feature type="compositionally biased region" description="Basic and acidic residues" evidence="6">
    <location>
        <begin position="57"/>
        <end position="71"/>
    </location>
</feature>
<feature type="transmembrane region" description="Helical" evidence="7">
    <location>
        <begin position="478"/>
        <end position="496"/>
    </location>
</feature>
<evidence type="ECO:0000313" key="8">
    <source>
        <dbReference type="EMBL" id="KAL1901047.1"/>
    </source>
</evidence>
<keyword evidence="9" id="KW-1185">Reference proteome</keyword>
<feature type="transmembrane region" description="Helical" evidence="7">
    <location>
        <begin position="279"/>
        <end position="300"/>
    </location>
</feature>
<name>A0ABR3ZLF5_9PEZI</name>
<evidence type="ECO:0000256" key="7">
    <source>
        <dbReference type="SAM" id="Phobius"/>
    </source>
</evidence>
<feature type="transmembrane region" description="Helical" evidence="7">
    <location>
        <begin position="437"/>
        <end position="458"/>
    </location>
</feature>
<evidence type="ECO:0000256" key="6">
    <source>
        <dbReference type="SAM" id="MobiDB-lite"/>
    </source>
</evidence>
<dbReference type="InterPro" id="IPR000109">
    <property type="entry name" value="POT_fam"/>
</dbReference>
<gene>
    <name evidence="8" type="primary">PTR2_1</name>
    <name evidence="8" type="ORF">Sste5346_002113</name>
</gene>
<comment type="similarity">
    <text evidence="2">Belongs to the major facilitator superfamily. Proton-dependent oligopeptide transporter (POT/PTR) (TC 2.A.17) family.</text>
</comment>
<feature type="transmembrane region" description="Helical" evidence="7">
    <location>
        <begin position="196"/>
        <end position="217"/>
    </location>
</feature>
<evidence type="ECO:0000256" key="5">
    <source>
        <dbReference type="ARBA" id="ARBA00023136"/>
    </source>
</evidence>
<dbReference type="Pfam" id="PF00854">
    <property type="entry name" value="PTR2"/>
    <property type="match status" value="1"/>
</dbReference>
<protein>
    <submittedName>
        <fullName evidence="8">Peptide transporter ptr2</fullName>
    </submittedName>
</protein>
<feature type="transmembrane region" description="Helical" evidence="7">
    <location>
        <begin position="223"/>
        <end position="240"/>
    </location>
</feature>
<evidence type="ECO:0000256" key="1">
    <source>
        <dbReference type="ARBA" id="ARBA00004141"/>
    </source>
</evidence>
<feature type="region of interest" description="Disordered" evidence="6">
    <location>
        <begin position="32"/>
        <end position="84"/>
    </location>
</feature>
<organism evidence="8 9">
    <name type="scientific">Sporothrix stenoceras</name>
    <dbReference type="NCBI Taxonomy" id="5173"/>
    <lineage>
        <taxon>Eukaryota</taxon>
        <taxon>Fungi</taxon>
        <taxon>Dikarya</taxon>
        <taxon>Ascomycota</taxon>
        <taxon>Pezizomycotina</taxon>
        <taxon>Sordariomycetes</taxon>
        <taxon>Sordariomycetidae</taxon>
        <taxon>Ophiostomatales</taxon>
        <taxon>Ophiostomataceae</taxon>
        <taxon>Sporothrix</taxon>
    </lineage>
</organism>
<dbReference type="PANTHER" id="PTHR11654">
    <property type="entry name" value="OLIGOPEPTIDE TRANSPORTER-RELATED"/>
    <property type="match status" value="1"/>
</dbReference>
<comment type="subcellular location">
    <subcellularLocation>
        <location evidence="1">Membrane</location>
        <topology evidence="1">Multi-pass membrane protein</topology>
    </subcellularLocation>
</comment>
<comment type="caution">
    <text evidence="8">The sequence shown here is derived from an EMBL/GenBank/DDBJ whole genome shotgun (WGS) entry which is preliminary data.</text>
</comment>
<feature type="transmembrane region" description="Helical" evidence="7">
    <location>
        <begin position="306"/>
        <end position="327"/>
    </location>
</feature>
<keyword evidence="5 7" id="KW-0472">Membrane</keyword>
<feature type="transmembrane region" description="Helical" evidence="7">
    <location>
        <begin position="554"/>
        <end position="577"/>
    </location>
</feature>
<keyword evidence="3 7" id="KW-0812">Transmembrane</keyword>
<dbReference type="SUPFAM" id="SSF103473">
    <property type="entry name" value="MFS general substrate transporter"/>
    <property type="match status" value="1"/>
</dbReference>
<evidence type="ECO:0000256" key="4">
    <source>
        <dbReference type="ARBA" id="ARBA00022989"/>
    </source>
</evidence>
<evidence type="ECO:0000256" key="3">
    <source>
        <dbReference type="ARBA" id="ARBA00022692"/>
    </source>
</evidence>
<sequence length="640" mass="69467">MDADIEAVAAGPTKDHGVAQVLSGVAPIESEQVGTVESAAVEHAHETPAAPPPYTGDNKEPPAEEKREHTAQDFLPQGSAEYPVPTEEEQRTLRRVAGSIPIAAYVLCVAELAERASYFGASTVFSNFMEFPLPEGGNGSGAVPKGHPEDHAGALGMGLQFASAFSLLFTFLAYVFPILGAWIADVKIGRFKTIMLGVIIGGVAHIIMIGGAAPAILRAGHGVAPFVISLLMLSTGAGIFKPNVAPLLIDQYQHQHDYVKTLPSGEKQIVDPERTIQRILLIFYAMINIGSFFAIATTYTEKYIGFWISFLLPGIVYFLLPILLLIIRKRLVQRQRGSGGSGSELANFLKIAFTAVRRNKGAIWRKDFWDAAKPETLAARGIRVSWTDRAVVDVQRTFEACVVFLYFPLYNINDGGVGSLSNNQGAAMTSKGAPNDLLTNLNPVIIIGVTPILTYGFYPLLSHFNIRFGPIKRMTFGFLLAAISGVFGAIVQWKVYKTSPCGYQASTCPEGMVSPISIWWQVPNVAFGAISELFCNVTAYEMAYVRAPPQLKSVVMAMFLFTNALSSAIGEILIPAIIDPHLIWVWAGPAIALFAQTAIFYFRHRHIDDEIYLLEQNLAGAPLGAPHQATLAEPETEKEG</sequence>
<feature type="transmembrane region" description="Helical" evidence="7">
    <location>
        <begin position="583"/>
        <end position="602"/>
    </location>
</feature>
<dbReference type="EMBL" id="JAWCUI010000008">
    <property type="protein sequence ID" value="KAL1901047.1"/>
    <property type="molecule type" value="Genomic_DNA"/>
</dbReference>
<reference evidence="8 9" key="1">
    <citation type="journal article" date="2024" name="IMA Fungus">
        <title>IMA Genome - F19 : A genome assembly and annotation guide to empower mycologists, including annotated draft genome sequences of Ceratocystis pirilliformis, Diaporthe australafricana, Fusarium ophioides, Paecilomyces lecythidis, and Sporothrix stenoceras.</title>
        <authorList>
            <person name="Aylward J."/>
            <person name="Wilson A.M."/>
            <person name="Visagie C.M."/>
            <person name="Spraker J."/>
            <person name="Barnes I."/>
            <person name="Buitendag C."/>
            <person name="Ceriani C."/>
            <person name="Del Mar Angel L."/>
            <person name="du Plessis D."/>
            <person name="Fuchs T."/>
            <person name="Gasser K."/>
            <person name="Kramer D."/>
            <person name="Li W."/>
            <person name="Munsamy K."/>
            <person name="Piso A."/>
            <person name="Price J.L."/>
            <person name="Sonnekus B."/>
            <person name="Thomas C."/>
            <person name="van der Nest A."/>
            <person name="van Dijk A."/>
            <person name="van Heerden A."/>
            <person name="van Vuuren N."/>
            <person name="Yilmaz N."/>
            <person name="Duong T.A."/>
            <person name="van der Merwe N.A."/>
            <person name="Wingfield M.J."/>
            <person name="Wingfield B.D."/>
        </authorList>
    </citation>
    <scope>NUCLEOTIDE SEQUENCE [LARGE SCALE GENOMIC DNA]</scope>
    <source>
        <strain evidence="8 9">CMW 5346</strain>
    </source>
</reference>
<dbReference type="InterPro" id="IPR036259">
    <property type="entry name" value="MFS_trans_sf"/>
</dbReference>
<feature type="transmembrane region" description="Helical" evidence="7">
    <location>
        <begin position="161"/>
        <end position="184"/>
    </location>
</feature>